<evidence type="ECO:0000313" key="4">
    <source>
        <dbReference type="Proteomes" id="UP001596977"/>
    </source>
</evidence>
<comment type="caution">
    <text evidence="3">The sequence shown here is derived from an EMBL/GenBank/DDBJ whole genome shotgun (WGS) entry which is preliminary data.</text>
</comment>
<dbReference type="GO" id="GO:0051213">
    <property type="term" value="F:dioxygenase activity"/>
    <property type="evidence" value="ECO:0007669"/>
    <property type="project" value="UniProtKB-KW"/>
</dbReference>
<reference evidence="4" key="1">
    <citation type="journal article" date="2019" name="Int. J. Syst. Evol. Microbiol.">
        <title>The Global Catalogue of Microorganisms (GCM) 10K type strain sequencing project: providing services to taxonomists for standard genome sequencing and annotation.</title>
        <authorList>
            <consortium name="The Broad Institute Genomics Platform"/>
            <consortium name="The Broad Institute Genome Sequencing Center for Infectious Disease"/>
            <person name="Wu L."/>
            <person name="Ma J."/>
        </authorList>
    </citation>
    <scope>NUCLEOTIDE SEQUENCE [LARGE SCALE GENOMIC DNA]</scope>
    <source>
        <strain evidence="4">CCUG 62982</strain>
    </source>
</reference>
<evidence type="ECO:0000313" key="3">
    <source>
        <dbReference type="EMBL" id="MFD0947930.1"/>
    </source>
</evidence>
<dbReference type="RefSeq" id="WP_264945702.1">
    <property type="nucleotide sequence ID" value="NZ_JAPDRA010000009.1"/>
</dbReference>
<dbReference type="Pfam" id="PF00866">
    <property type="entry name" value="Ring_hydroxyl_B"/>
    <property type="match status" value="1"/>
</dbReference>
<dbReference type="PANTHER" id="PTHR41534:SF1">
    <property type="entry name" value="BLR3401 PROTEIN"/>
    <property type="match status" value="1"/>
</dbReference>
<protein>
    <submittedName>
        <fullName evidence="3">Aromatic-ring-hydroxylating dioxygenase subunit beta</fullName>
    </submittedName>
</protein>
<keyword evidence="4" id="KW-1185">Reference proteome</keyword>
<gene>
    <name evidence="3" type="ORF">ACFQ1E_16425</name>
</gene>
<evidence type="ECO:0000256" key="1">
    <source>
        <dbReference type="ARBA" id="ARBA00009570"/>
    </source>
</evidence>
<dbReference type="Proteomes" id="UP001596977">
    <property type="component" value="Unassembled WGS sequence"/>
</dbReference>
<accession>A0ABW3H8Y2</accession>
<keyword evidence="2" id="KW-0560">Oxidoreductase</keyword>
<keyword evidence="3" id="KW-0223">Dioxygenase</keyword>
<organism evidence="3 4">
    <name type="scientific">Sphingomonas canadensis</name>
    <dbReference type="NCBI Taxonomy" id="1219257"/>
    <lineage>
        <taxon>Bacteria</taxon>
        <taxon>Pseudomonadati</taxon>
        <taxon>Pseudomonadota</taxon>
        <taxon>Alphaproteobacteria</taxon>
        <taxon>Sphingomonadales</taxon>
        <taxon>Sphingomonadaceae</taxon>
        <taxon>Sphingomonas</taxon>
    </lineage>
</organism>
<dbReference type="PANTHER" id="PTHR41534">
    <property type="entry name" value="BLR3401 PROTEIN"/>
    <property type="match status" value="1"/>
</dbReference>
<name>A0ABW3H8Y2_9SPHN</name>
<dbReference type="SUPFAM" id="SSF54427">
    <property type="entry name" value="NTF2-like"/>
    <property type="match status" value="1"/>
</dbReference>
<dbReference type="CDD" id="cd00667">
    <property type="entry name" value="ring_hydroxylating_dioxygenases_beta"/>
    <property type="match status" value="1"/>
</dbReference>
<evidence type="ECO:0000256" key="2">
    <source>
        <dbReference type="ARBA" id="ARBA00023002"/>
    </source>
</evidence>
<dbReference type="InterPro" id="IPR032710">
    <property type="entry name" value="NTF2-like_dom_sf"/>
</dbReference>
<comment type="similarity">
    <text evidence="1">Belongs to the bacterial ring-hydroxylating dioxygenase beta subunit family.</text>
</comment>
<proteinExistence type="inferred from homology"/>
<dbReference type="Gene3D" id="3.10.450.50">
    <property type="match status" value="1"/>
</dbReference>
<dbReference type="InterPro" id="IPR000391">
    <property type="entry name" value="Rng_hydr_dOase-bsu"/>
</dbReference>
<dbReference type="EMBL" id="JBHTJG010000009">
    <property type="protein sequence ID" value="MFD0947930.1"/>
    <property type="molecule type" value="Genomic_DNA"/>
</dbReference>
<sequence>MTVQPISRADAEALLYREAELLDEGDWDGWLAMYTADALFWMPAWRDEETPTADPDRELSLIYYSGRAGLEDRVYRARSGQSVASRPRPRCLHCISNVRVISAGAAEAEVASAFVVHLHDVRAARTHQFFGRYRHTLRLEDGGWRIAAKKILLLNDTIPTVVDFYSI</sequence>